<dbReference type="InterPro" id="IPR004839">
    <property type="entry name" value="Aminotransferase_I/II_large"/>
</dbReference>
<dbReference type="PROSITE" id="PS50949">
    <property type="entry name" value="HTH_GNTR"/>
    <property type="match status" value="1"/>
</dbReference>
<evidence type="ECO:0000256" key="2">
    <source>
        <dbReference type="ARBA" id="ARBA00022898"/>
    </source>
</evidence>
<dbReference type="GO" id="GO:0003677">
    <property type="term" value="F:DNA binding"/>
    <property type="evidence" value="ECO:0007669"/>
    <property type="project" value="UniProtKB-KW"/>
</dbReference>
<dbReference type="Gene3D" id="3.40.640.10">
    <property type="entry name" value="Type I PLP-dependent aspartate aminotransferase-like (Major domain)"/>
    <property type="match status" value="1"/>
</dbReference>
<dbReference type="GO" id="GO:0030170">
    <property type="term" value="F:pyridoxal phosphate binding"/>
    <property type="evidence" value="ECO:0007669"/>
    <property type="project" value="InterPro"/>
</dbReference>
<dbReference type="InterPro" id="IPR015421">
    <property type="entry name" value="PyrdxlP-dep_Trfase_major"/>
</dbReference>
<sequence>MADPDLPSPLHAQIGGQLRRAILERRLAAGTKLPSSRLMAEELDCARGTVLSALDPLIAEGYLVSRAGAGVFVATDLPDEMLSPPGRGVPATARDPGRDDGVILPEPADGDAIAFPLGQPDRHAFPFPLWARLMEREWRNPPWRIAGMPHPFGHEGLRSAIAAYLGAARGFSCDPENVVITSGVRESVSLFARIVLRAEDRAWVEDPGYPGVTQALAGIRIRAVPVPLDPFGFSPETAMATAPDARMAIVTPSHQYPLGIVLPLQRRLALLAWAEQHGGWIVEDDFDGEYRYSGRPLAPLRALDRAGRVAYLGNFSKILFPSLRLSYLVLPAPLAGAGGALMAEGPATASLLGQGALARFIADGHLAAHLRRTRLLYARRQQALIASAERHLEGLLDIAADPGGMHVIARPHPDLAPIFDDVAATRAAAAMGLRTSPLSRCYHGPGAPHGLILGYAGTPEAEIDLAVRRLTDVMKTLRPAQPARRADTDERSGWE</sequence>
<keyword evidence="2" id="KW-0663">Pyridoxal phosphate</keyword>
<comment type="caution">
    <text evidence="7">The sequence shown here is derived from an EMBL/GenBank/DDBJ whole genome shotgun (WGS) entry which is preliminary data.</text>
</comment>
<evidence type="ECO:0000256" key="1">
    <source>
        <dbReference type="ARBA" id="ARBA00005384"/>
    </source>
</evidence>
<reference evidence="8" key="1">
    <citation type="submission" date="2017-12" db="EMBL/GenBank/DDBJ databases">
        <title>Draft genome sequence of Telmatospirillum siberiense 26-4b1T, an acidotolerant peatland alphaproteobacterium potentially involved in sulfur cycling.</title>
        <authorList>
            <person name="Hausmann B."/>
            <person name="Pjevac P."/>
            <person name="Schreck K."/>
            <person name="Herbold C.W."/>
            <person name="Daims H."/>
            <person name="Wagner M."/>
            <person name="Pester M."/>
            <person name="Loy A."/>
        </authorList>
    </citation>
    <scope>NUCLEOTIDE SEQUENCE [LARGE SCALE GENOMIC DNA]</scope>
    <source>
        <strain evidence="8">26-4b1</strain>
    </source>
</reference>
<keyword evidence="3" id="KW-0805">Transcription regulation</keyword>
<organism evidence="7 8">
    <name type="scientific">Telmatospirillum siberiense</name>
    <dbReference type="NCBI Taxonomy" id="382514"/>
    <lineage>
        <taxon>Bacteria</taxon>
        <taxon>Pseudomonadati</taxon>
        <taxon>Pseudomonadota</taxon>
        <taxon>Alphaproteobacteria</taxon>
        <taxon>Rhodospirillales</taxon>
        <taxon>Rhodospirillaceae</taxon>
        <taxon>Telmatospirillum</taxon>
    </lineage>
</organism>
<keyword evidence="4" id="KW-0238">DNA-binding</keyword>
<dbReference type="PANTHER" id="PTHR46577:SF1">
    <property type="entry name" value="HTH-TYPE TRANSCRIPTIONAL REGULATORY PROTEIN GABR"/>
    <property type="match status" value="1"/>
</dbReference>
<accession>A0A2N3PPA7</accession>
<evidence type="ECO:0000256" key="4">
    <source>
        <dbReference type="ARBA" id="ARBA00023125"/>
    </source>
</evidence>
<evidence type="ECO:0000256" key="3">
    <source>
        <dbReference type="ARBA" id="ARBA00023015"/>
    </source>
</evidence>
<dbReference type="SMART" id="SM00345">
    <property type="entry name" value="HTH_GNTR"/>
    <property type="match status" value="1"/>
</dbReference>
<dbReference type="PANTHER" id="PTHR46577">
    <property type="entry name" value="HTH-TYPE TRANSCRIPTIONAL REGULATORY PROTEIN GABR"/>
    <property type="match status" value="1"/>
</dbReference>
<evidence type="ECO:0000313" key="7">
    <source>
        <dbReference type="EMBL" id="PKU22228.1"/>
    </source>
</evidence>
<feature type="domain" description="HTH gntR-type" evidence="6">
    <location>
        <begin position="8"/>
        <end position="76"/>
    </location>
</feature>
<dbReference type="SUPFAM" id="SSF53383">
    <property type="entry name" value="PLP-dependent transferases"/>
    <property type="match status" value="1"/>
</dbReference>
<dbReference type="GO" id="GO:0003700">
    <property type="term" value="F:DNA-binding transcription factor activity"/>
    <property type="evidence" value="ECO:0007669"/>
    <property type="project" value="InterPro"/>
</dbReference>
<evidence type="ECO:0000313" key="8">
    <source>
        <dbReference type="Proteomes" id="UP000233293"/>
    </source>
</evidence>
<dbReference type="OrthoDB" id="9808770at2"/>
<keyword evidence="8" id="KW-1185">Reference proteome</keyword>
<name>A0A2N3PPA7_9PROT</name>
<dbReference type="AlphaFoldDB" id="A0A2N3PPA7"/>
<dbReference type="InterPro" id="IPR051446">
    <property type="entry name" value="HTH_trans_reg/aminotransferase"/>
</dbReference>
<proteinExistence type="inferred from homology"/>
<evidence type="ECO:0000256" key="5">
    <source>
        <dbReference type="ARBA" id="ARBA00023163"/>
    </source>
</evidence>
<dbReference type="InterPro" id="IPR036388">
    <property type="entry name" value="WH-like_DNA-bd_sf"/>
</dbReference>
<gene>
    <name evidence="7" type="ORF">CWS72_22840</name>
</gene>
<dbReference type="CDD" id="cd00609">
    <property type="entry name" value="AAT_like"/>
    <property type="match status" value="1"/>
</dbReference>
<keyword evidence="7" id="KW-0808">Transferase</keyword>
<dbReference type="Gene3D" id="1.10.10.10">
    <property type="entry name" value="Winged helix-like DNA-binding domain superfamily/Winged helix DNA-binding domain"/>
    <property type="match status" value="1"/>
</dbReference>
<dbReference type="InterPro" id="IPR000524">
    <property type="entry name" value="Tscrpt_reg_HTH_GntR"/>
</dbReference>
<dbReference type="GO" id="GO:0008483">
    <property type="term" value="F:transaminase activity"/>
    <property type="evidence" value="ECO:0007669"/>
    <property type="project" value="UniProtKB-KW"/>
</dbReference>
<protein>
    <submittedName>
        <fullName evidence="7">PLP-dependent aminotransferase family protein</fullName>
    </submittedName>
</protein>
<dbReference type="Proteomes" id="UP000233293">
    <property type="component" value="Unassembled WGS sequence"/>
</dbReference>
<dbReference type="CDD" id="cd07377">
    <property type="entry name" value="WHTH_GntR"/>
    <property type="match status" value="1"/>
</dbReference>
<keyword evidence="7" id="KW-0032">Aminotransferase</keyword>
<evidence type="ECO:0000259" key="6">
    <source>
        <dbReference type="PROSITE" id="PS50949"/>
    </source>
</evidence>
<keyword evidence="5" id="KW-0804">Transcription</keyword>
<dbReference type="SUPFAM" id="SSF46785">
    <property type="entry name" value="Winged helix' DNA-binding domain"/>
    <property type="match status" value="1"/>
</dbReference>
<dbReference type="RefSeq" id="WP_101252996.1">
    <property type="nucleotide sequence ID" value="NZ_PIUM01000036.1"/>
</dbReference>
<dbReference type="Pfam" id="PF00392">
    <property type="entry name" value="GntR"/>
    <property type="match status" value="1"/>
</dbReference>
<dbReference type="InterPro" id="IPR036390">
    <property type="entry name" value="WH_DNA-bd_sf"/>
</dbReference>
<comment type="similarity">
    <text evidence="1">In the C-terminal section; belongs to the class-I pyridoxal-phosphate-dependent aminotransferase family.</text>
</comment>
<dbReference type="InterPro" id="IPR015424">
    <property type="entry name" value="PyrdxlP-dep_Trfase"/>
</dbReference>
<dbReference type="EMBL" id="PIUM01000036">
    <property type="protein sequence ID" value="PKU22228.1"/>
    <property type="molecule type" value="Genomic_DNA"/>
</dbReference>
<dbReference type="Pfam" id="PF00155">
    <property type="entry name" value="Aminotran_1_2"/>
    <property type="match status" value="1"/>
</dbReference>